<dbReference type="Proteomes" id="UP000218165">
    <property type="component" value="Chromosome"/>
</dbReference>
<dbReference type="KEGG" id="brz:CFK38_04130"/>
<dbReference type="RefSeq" id="WP_096801943.1">
    <property type="nucleotide sequence ID" value="NZ_CP023563.1"/>
</dbReference>
<evidence type="ECO:0000313" key="1">
    <source>
        <dbReference type="EMBL" id="ATG50803.1"/>
    </source>
</evidence>
<reference evidence="2" key="1">
    <citation type="submission" date="2017-09" db="EMBL/GenBank/DDBJ databases">
        <title>Brachybacterium sp. VM2412.</title>
        <authorList>
            <person name="Tak E.J."/>
            <person name="Bae J.-W."/>
        </authorList>
    </citation>
    <scope>NUCLEOTIDE SEQUENCE [LARGE SCALE GENOMIC DNA]</scope>
    <source>
        <strain evidence="2">VM2412</strain>
    </source>
</reference>
<dbReference type="EMBL" id="CP023563">
    <property type="protein sequence ID" value="ATG50803.1"/>
    <property type="molecule type" value="Genomic_DNA"/>
</dbReference>
<proteinExistence type="predicted"/>
<keyword evidence="2" id="KW-1185">Reference proteome</keyword>
<accession>A0A291GJV6</accession>
<protein>
    <submittedName>
        <fullName evidence="1">Uncharacterized protein</fullName>
    </submittedName>
</protein>
<dbReference type="AlphaFoldDB" id="A0A291GJV6"/>
<dbReference type="OrthoDB" id="1187245at2"/>
<gene>
    <name evidence="1" type="ORF">CFK38_04130</name>
</gene>
<organism evidence="1 2">
    <name type="scientific">Brachybacterium vulturis</name>
    <dbReference type="NCBI Taxonomy" id="2017484"/>
    <lineage>
        <taxon>Bacteria</taxon>
        <taxon>Bacillati</taxon>
        <taxon>Actinomycetota</taxon>
        <taxon>Actinomycetes</taxon>
        <taxon>Micrococcales</taxon>
        <taxon>Dermabacteraceae</taxon>
        <taxon>Brachybacterium</taxon>
    </lineage>
</organism>
<sequence length="214" mass="22324">MSDGRFIADTLETVIVGMADSLTEAHEQLSTVPPLDSSGRPNPQYRLPHLDFEIGFRLVTETTQDGRRAFLYFRPVSSSSSSSEVTSKISGRFVAIPPGEGMPLPVLTLTASGTGSTRQLQVQASTTAGELLAGATVQLNIDVAASQALSATAGVTDARLTDSTSLTAAVLTTDPQGRASTEVSFGAQLRTEAVVLITAELGTTISRIITGKAI</sequence>
<evidence type="ECO:0000313" key="2">
    <source>
        <dbReference type="Proteomes" id="UP000218165"/>
    </source>
</evidence>
<name>A0A291GJV6_9MICO</name>